<dbReference type="EMBL" id="GL348713">
    <property type="protein sequence ID" value="EFH70887.1"/>
    <property type="molecule type" value="Genomic_DNA"/>
</dbReference>
<keyword evidence="9" id="KW-1185">Reference proteome</keyword>
<protein>
    <recommendedName>
        <fullName evidence="6">Transcription repressor</fullName>
    </recommendedName>
    <alternativeName>
        <fullName evidence="6">Ovate family protein</fullName>
    </alternativeName>
</protein>
<evidence type="ECO:0000256" key="5">
    <source>
        <dbReference type="ARBA" id="ARBA00023242"/>
    </source>
</evidence>
<dbReference type="GO" id="GO:0045892">
    <property type="term" value="P:negative regulation of DNA-templated transcription"/>
    <property type="evidence" value="ECO:0007669"/>
    <property type="project" value="UniProtKB-UniRule"/>
</dbReference>
<accession>D7KAX8</accession>
<evidence type="ECO:0000313" key="8">
    <source>
        <dbReference type="EMBL" id="EFH70887.1"/>
    </source>
</evidence>
<dbReference type="GO" id="GO:0005634">
    <property type="term" value="C:nucleus"/>
    <property type="evidence" value="ECO:0007669"/>
    <property type="project" value="UniProtKB-SubCell"/>
</dbReference>
<organism evidence="9">
    <name type="scientific">Arabidopsis lyrata subsp. lyrata</name>
    <name type="common">Lyre-leaved rock-cress</name>
    <dbReference type="NCBI Taxonomy" id="81972"/>
    <lineage>
        <taxon>Eukaryota</taxon>
        <taxon>Viridiplantae</taxon>
        <taxon>Streptophyta</taxon>
        <taxon>Embryophyta</taxon>
        <taxon>Tracheophyta</taxon>
        <taxon>Spermatophyta</taxon>
        <taxon>Magnoliopsida</taxon>
        <taxon>eudicotyledons</taxon>
        <taxon>Gunneridae</taxon>
        <taxon>Pentapetalae</taxon>
        <taxon>rosids</taxon>
        <taxon>malvids</taxon>
        <taxon>Brassicales</taxon>
        <taxon>Brassicaceae</taxon>
        <taxon>Camelineae</taxon>
        <taxon>Arabidopsis</taxon>
    </lineage>
</organism>
<comment type="subcellular location">
    <subcellularLocation>
        <location evidence="1 6">Nucleus</location>
    </subcellularLocation>
</comment>
<evidence type="ECO:0000313" key="9">
    <source>
        <dbReference type="Proteomes" id="UP000008694"/>
    </source>
</evidence>
<sequence length="67" mass="8170">MVEMIVENNIKAFKDMEDLLACYLESQGKEYHDLIIKVFFQIWVEFIYICIEVRTCNIVRINYDQMR</sequence>
<feature type="domain" description="OVATE" evidence="7">
    <location>
        <begin position="1"/>
        <end position="45"/>
    </location>
</feature>
<keyword evidence="3 6" id="KW-0805">Transcription regulation</keyword>
<dbReference type="HOGENOM" id="CLU_2815854_0_0_1"/>
<keyword evidence="4 6" id="KW-0804">Transcription</keyword>
<dbReference type="InterPro" id="IPR038933">
    <property type="entry name" value="Ovate"/>
</dbReference>
<dbReference type="AlphaFoldDB" id="D7KAX8"/>
<dbReference type="STRING" id="81972.D7KAX8"/>
<evidence type="ECO:0000259" key="7">
    <source>
        <dbReference type="PROSITE" id="PS51754"/>
    </source>
</evidence>
<evidence type="ECO:0000256" key="2">
    <source>
        <dbReference type="ARBA" id="ARBA00022491"/>
    </source>
</evidence>
<evidence type="ECO:0000256" key="1">
    <source>
        <dbReference type="ARBA" id="ARBA00004123"/>
    </source>
</evidence>
<proteinExistence type="predicted"/>
<name>D7KAX8_ARALL</name>
<comment type="function">
    <text evidence="6">Transcriptional repressor that regulates multiple aspects of plant growth and development.</text>
</comment>
<evidence type="ECO:0000256" key="6">
    <source>
        <dbReference type="RuleBase" id="RU367028"/>
    </source>
</evidence>
<dbReference type="PANTHER" id="PTHR33057:SF82">
    <property type="entry name" value="TRANSCRIPTION REPRESSOR OFP5"/>
    <property type="match status" value="1"/>
</dbReference>
<dbReference type="InterPro" id="IPR006458">
    <property type="entry name" value="Ovate_C"/>
</dbReference>
<keyword evidence="2 6" id="KW-0678">Repressor</keyword>
<dbReference type="Proteomes" id="UP000008694">
    <property type="component" value="Unassembled WGS sequence"/>
</dbReference>
<dbReference type="PROSITE" id="PS51754">
    <property type="entry name" value="OVATE"/>
    <property type="match status" value="1"/>
</dbReference>
<dbReference type="Pfam" id="PF04844">
    <property type="entry name" value="Ovate"/>
    <property type="match status" value="1"/>
</dbReference>
<keyword evidence="5 6" id="KW-0539">Nucleus</keyword>
<gene>
    <name evidence="8" type="ORF">ARALYDRAFT_892779</name>
</gene>
<evidence type="ECO:0000256" key="3">
    <source>
        <dbReference type="ARBA" id="ARBA00023015"/>
    </source>
</evidence>
<dbReference type="Gramene" id="scaffold_105573.1">
    <property type="protein sequence ID" value="scaffold_105573.1"/>
    <property type="gene ID" value="scaffold_105573.1"/>
</dbReference>
<dbReference type="PANTHER" id="PTHR33057">
    <property type="entry name" value="TRANSCRIPTION REPRESSOR OFP7-RELATED"/>
    <property type="match status" value="1"/>
</dbReference>
<evidence type="ECO:0000256" key="4">
    <source>
        <dbReference type="ARBA" id="ARBA00023163"/>
    </source>
</evidence>
<reference evidence="9" key="1">
    <citation type="journal article" date="2011" name="Nat. Genet.">
        <title>The Arabidopsis lyrata genome sequence and the basis of rapid genome size change.</title>
        <authorList>
            <person name="Hu T.T."/>
            <person name="Pattyn P."/>
            <person name="Bakker E.G."/>
            <person name="Cao J."/>
            <person name="Cheng J.-F."/>
            <person name="Clark R.M."/>
            <person name="Fahlgren N."/>
            <person name="Fawcett J.A."/>
            <person name="Grimwood J."/>
            <person name="Gundlach H."/>
            <person name="Haberer G."/>
            <person name="Hollister J.D."/>
            <person name="Ossowski S."/>
            <person name="Ottilar R.P."/>
            <person name="Salamov A.A."/>
            <person name="Schneeberger K."/>
            <person name="Spannagl M."/>
            <person name="Wang X."/>
            <person name="Yang L."/>
            <person name="Nasrallah M.E."/>
            <person name="Bergelson J."/>
            <person name="Carrington J.C."/>
            <person name="Gaut B.S."/>
            <person name="Schmutz J."/>
            <person name="Mayer K.F.X."/>
            <person name="Van de Peer Y."/>
            <person name="Grigoriev I.V."/>
            <person name="Nordborg M."/>
            <person name="Weigel D."/>
            <person name="Guo Y.-L."/>
        </authorList>
    </citation>
    <scope>NUCLEOTIDE SEQUENCE [LARGE SCALE GENOMIC DNA]</scope>
    <source>
        <strain evidence="9">cv. MN47</strain>
    </source>
</reference>